<dbReference type="Proteomes" id="UP000018468">
    <property type="component" value="Linkage group LG2"/>
</dbReference>
<dbReference type="HOGENOM" id="CLU_019853_3_0_1"/>
<dbReference type="AlphaFoldDB" id="W5M8G7"/>
<keyword evidence="4 7" id="KW-1133">Transmembrane helix</keyword>
<reference evidence="9" key="1">
    <citation type="submission" date="2011-12" db="EMBL/GenBank/DDBJ databases">
        <title>The Draft Genome of Lepisosteus oculatus.</title>
        <authorList>
            <consortium name="The Broad Institute Genome Assembly &amp; Analysis Group"/>
            <consortium name="Computational R&amp;D Group"/>
            <consortium name="and Sequencing Platform"/>
            <person name="Di Palma F."/>
            <person name="Alfoldi J."/>
            <person name="Johnson J."/>
            <person name="Berlin A."/>
            <person name="Gnerre S."/>
            <person name="Jaffe D."/>
            <person name="MacCallum I."/>
            <person name="Young S."/>
            <person name="Walker B.J."/>
            <person name="Lander E.S."/>
            <person name="Lindblad-Toh K."/>
        </authorList>
    </citation>
    <scope>NUCLEOTIDE SEQUENCE [LARGE SCALE GENOMIC DNA]</scope>
</reference>
<evidence type="ECO:0000256" key="7">
    <source>
        <dbReference type="SAM" id="Phobius"/>
    </source>
</evidence>
<dbReference type="PANTHER" id="PTHR11923">
    <property type="entry name" value="SCAVENGER RECEPTOR CLASS B TYPE-1 SR-B1"/>
    <property type="match status" value="1"/>
</dbReference>
<dbReference type="EMBL" id="AHAT01012532">
    <property type="status" value="NOT_ANNOTATED_CDS"/>
    <property type="molecule type" value="Genomic_DNA"/>
</dbReference>
<dbReference type="EMBL" id="AHAT01012531">
    <property type="status" value="NOT_ANNOTATED_CDS"/>
    <property type="molecule type" value="Genomic_DNA"/>
</dbReference>
<accession>W5M8G7</accession>
<keyword evidence="5 7" id="KW-0472">Membrane</keyword>
<evidence type="ECO:0000256" key="3">
    <source>
        <dbReference type="ARBA" id="ARBA00022692"/>
    </source>
</evidence>
<feature type="transmembrane region" description="Helical" evidence="7">
    <location>
        <begin position="437"/>
        <end position="460"/>
    </location>
</feature>
<dbReference type="KEGG" id="loc:102692996"/>
<evidence type="ECO:0000313" key="8">
    <source>
        <dbReference type="Ensembl" id="ENSLOCP00000004675.1"/>
    </source>
</evidence>
<dbReference type="GeneID" id="102692996"/>
<dbReference type="GO" id="GO:0005765">
    <property type="term" value="C:lysosomal membrane"/>
    <property type="evidence" value="ECO:0000318"/>
    <property type="project" value="GO_Central"/>
</dbReference>
<evidence type="ECO:0000313" key="9">
    <source>
        <dbReference type="Proteomes" id="UP000018468"/>
    </source>
</evidence>
<dbReference type="CTD" id="337532"/>
<keyword evidence="9" id="KW-1185">Reference proteome</keyword>
<feature type="transmembrane region" description="Helical" evidence="7">
    <location>
        <begin position="6"/>
        <end position="31"/>
    </location>
</feature>
<dbReference type="InParanoid" id="W5M8G7"/>
<dbReference type="OMA" id="DVFGMRP"/>
<dbReference type="Ensembl" id="ENSLOCT00000004683.1">
    <property type="protein sequence ID" value="ENSLOCP00000004675.1"/>
    <property type="gene ID" value="ENSLOCG00000003913.1"/>
</dbReference>
<name>W5M8G7_LEPOC</name>
<organism evidence="8 9">
    <name type="scientific">Lepisosteus oculatus</name>
    <name type="common">Spotted gar</name>
    <dbReference type="NCBI Taxonomy" id="7918"/>
    <lineage>
        <taxon>Eukaryota</taxon>
        <taxon>Metazoa</taxon>
        <taxon>Chordata</taxon>
        <taxon>Craniata</taxon>
        <taxon>Vertebrata</taxon>
        <taxon>Euteleostomi</taxon>
        <taxon>Actinopterygii</taxon>
        <taxon>Neopterygii</taxon>
        <taxon>Holostei</taxon>
        <taxon>Semionotiformes</taxon>
        <taxon>Lepisosteidae</taxon>
        <taxon>Lepisosteus</taxon>
    </lineage>
</organism>
<dbReference type="OrthoDB" id="18585at2759"/>
<dbReference type="Pfam" id="PF01130">
    <property type="entry name" value="CD36"/>
    <property type="match status" value="1"/>
</dbReference>
<dbReference type="EMBL" id="AHAT01012530">
    <property type="status" value="NOT_ANNOTATED_CDS"/>
    <property type="molecule type" value="Genomic_DNA"/>
</dbReference>
<dbReference type="PRINTS" id="PR01609">
    <property type="entry name" value="CD36FAMILY"/>
</dbReference>
<dbReference type="GO" id="GO:0005044">
    <property type="term" value="F:scavenger receptor activity"/>
    <property type="evidence" value="ECO:0000318"/>
    <property type="project" value="GO_Central"/>
</dbReference>
<reference evidence="8" key="3">
    <citation type="submission" date="2025-09" db="UniProtKB">
        <authorList>
            <consortium name="Ensembl"/>
        </authorList>
    </citation>
    <scope>IDENTIFICATION</scope>
</reference>
<keyword evidence="6" id="KW-0325">Glycoprotein</keyword>
<dbReference type="GO" id="GO:0006898">
    <property type="term" value="P:receptor-mediated endocytosis"/>
    <property type="evidence" value="ECO:0000318"/>
    <property type="project" value="GO_Central"/>
</dbReference>
<dbReference type="PRINTS" id="PR01611">
    <property type="entry name" value="LIMPII"/>
</dbReference>
<comment type="similarity">
    <text evidence="2">Belongs to the CD36 family.</text>
</comment>
<protein>
    <submittedName>
        <fullName evidence="8">Scavenger receptor class B member 2</fullName>
    </submittedName>
</protein>
<evidence type="ECO:0000256" key="2">
    <source>
        <dbReference type="ARBA" id="ARBA00010532"/>
    </source>
</evidence>
<evidence type="ECO:0000256" key="6">
    <source>
        <dbReference type="ARBA" id="ARBA00023180"/>
    </source>
</evidence>
<dbReference type="GO" id="GO:0005886">
    <property type="term" value="C:plasma membrane"/>
    <property type="evidence" value="ECO:0000318"/>
    <property type="project" value="GO_Central"/>
</dbReference>
<comment type="subcellular location">
    <subcellularLocation>
        <location evidence="1">Membrane</location>
    </subcellularLocation>
</comment>
<dbReference type="PANTHER" id="PTHR11923:SF112">
    <property type="entry name" value="LYSOSOME MEMBRANE PROTEIN 2"/>
    <property type="match status" value="1"/>
</dbReference>
<dbReference type="STRING" id="7918.ENSLOCP00000004675"/>
<proteinExistence type="inferred from homology"/>
<dbReference type="GO" id="GO:0006622">
    <property type="term" value="P:protein targeting to lysosome"/>
    <property type="evidence" value="ECO:0000318"/>
    <property type="project" value="GO_Central"/>
</dbReference>
<evidence type="ECO:0000256" key="4">
    <source>
        <dbReference type="ARBA" id="ARBA00022989"/>
    </source>
</evidence>
<evidence type="ECO:0000256" key="1">
    <source>
        <dbReference type="ARBA" id="ARBA00004370"/>
    </source>
</evidence>
<reference evidence="8" key="2">
    <citation type="submission" date="2025-08" db="UniProtKB">
        <authorList>
            <consortium name="Ensembl"/>
        </authorList>
    </citation>
    <scope>IDENTIFICATION</scope>
</reference>
<dbReference type="InterPro" id="IPR002159">
    <property type="entry name" value="CD36_fam"/>
</dbReference>
<keyword evidence="3 7" id="KW-0812">Transmembrane</keyword>
<sequence>MIKKFYFIYLIGILSIAVLITGIALVLAQVFQNALNSRIKREIVLRNGTDAFEAWQNPPPPVYMQFYFFNLTNPAEVLQGESPAVEQIGPYTYREFRPMENVHFLENSTKISALNPKTYVFVPEMSEGHREDDPIRTANIPALTVMEKFKTSSLISNIISSYMKSKNIGLFTTRTVHELLWGYIDDLLSVIHKLRPEVEESFGLFYKKNATADGEYVILSGEENYKDFARIVEWNGQSSLQWWSTETCNAINGTNAASFHPLITKNETLQIFASDICRSLYVTFEKEVYIKDLPALRFVVPKEVFANSTENEGFCVPPGNCLPAGLLNVSVCKQDAPIIVSSPHFYQAEEQFVHDIHGMKPNKEEHETFMDINPLTGILLRAAKRIQVNVFVEKIDVFSQTGNVKTVVLPVMYLNESVLIDDGSAGKVGSVLQQASVVINIPFIIIALGILLGIVFLVLLCKCRVSESSAAERQPLLQPS</sequence>
<dbReference type="eggNOG" id="KOG3776">
    <property type="taxonomic scope" value="Eukaryota"/>
</dbReference>
<evidence type="ECO:0000256" key="5">
    <source>
        <dbReference type="ARBA" id="ARBA00023136"/>
    </source>
</evidence>
<dbReference type="Bgee" id="ENSLOCG00000003913">
    <property type="expression patterns" value="Expressed in bone element and 13 other cell types or tissues"/>
</dbReference>
<dbReference type="GeneTree" id="ENSGT00940000153372"/>
<dbReference type="InterPro" id="IPR005429">
    <property type="entry name" value="LimpII"/>
</dbReference>